<dbReference type="AlphaFoldDB" id="A0A0F8YH35"/>
<name>A0A0F8YH35_9ZZZZ</name>
<sequence>MILLSCTKHPGYTGGHQQKSTIINWECLACRYIYKLRQEAEARTQLGVKVGEACEAWKVEDAIKRTD</sequence>
<dbReference type="EMBL" id="LAZR01056982">
    <property type="protein sequence ID" value="KKK73015.1"/>
    <property type="molecule type" value="Genomic_DNA"/>
</dbReference>
<comment type="caution">
    <text evidence="1">The sequence shown here is derived from an EMBL/GenBank/DDBJ whole genome shotgun (WGS) entry which is preliminary data.</text>
</comment>
<proteinExistence type="predicted"/>
<evidence type="ECO:0000313" key="1">
    <source>
        <dbReference type="EMBL" id="KKK73015.1"/>
    </source>
</evidence>
<gene>
    <name evidence="1" type="ORF">LCGC14_2898080</name>
</gene>
<reference evidence="1" key="1">
    <citation type="journal article" date="2015" name="Nature">
        <title>Complex archaea that bridge the gap between prokaryotes and eukaryotes.</title>
        <authorList>
            <person name="Spang A."/>
            <person name="Saw J.H."/>
            <person name="Jorgensen S.L."/>
            <person name="Zaremba-Niedzwiedzka K."/>
            <person name="Martijn J."/>
            <person name="Lind A.E."/>
            <person name="van Eijk R."/>
            <person name="Schleper C."/>
            <person name="Guy L."/>
            <person name="Ettema T.J."/>
        </authorList>
    </citation>
    <scope>NUCLEOTIDE SEQUENCE</scope>
</reference>
<protein>
    <submittedName>
        <fullName evidence="1">Uncharacterized protein</fullName>
    </submittedName>
</protein>
<organism evidence="1">
    <name type="scientific">marine sediment metagenome</name>
    <dbReference type="NCBI Taxonomy" id="412755"/>
    <lineage>
        <taxon>unclassified sequences</taxon>
        <taxon>metagenomes</taxon>
        <taxon>ecological metagenomes</taxon>
    </lineage>
</organism>
<accession>A0A0F8YH35</accession>